<comment type="caution">
    <text evidence="1">The sequence shown here is derived from an EMBL/GenBank/DDBJ whole genome shotgun (WGS) entry which is preliminary data.</text>
</comment>
<evidence type="ECO:0000313" key="2">
    <source>
        <dbReference type="Proteomes" id="UP000295620"/>
    </source>
</evidence>
<keyword evidence="2" id="KW-1185">Reference proteome</keyword>
<gene>
    <name evidence="1" type="ORF">ATK78_4011</name>
</gene>
<name>A0A4R6SSZ9_9SPHI</name>
<organism evidence="1 2">
    <name type="scientific">Pedobacter metabolipauper</name>
    <dbReference type="NCBI Taxonomy" id="425513"/>
    <lineage>
        <taxon>Bacteria</taxon>
        <taxon>Pseudomonadati</taxon>
        <taxon>Bacteroidota</taxon>
        <taxon>Sphingobacteriia</taxon>
        <taxon>Sphingobacteriales</taxon>
        <taxon>Sphingobacteriaceae</taxon>
        <taxon>Pedobacter</taxon>
    </lineage>
</organism>
<dbReference type="AlphaFoldDB" id="A0A4R6SSZ9"/>
<accession>A0A4R6SSZ9</accession>
<dbReference type="OrthoDB" id="763642at2"/>
<reference evidence="1 2" key="1">
    <citation type="submission" date="2019-03" db="EMBL/GenBank/DDBJ databases">
        <title>Genomic Encyclopedia of Archaeal and Bacterial Type Strains, Phase II (KMG-II): from individual species to whole genera.</title>
        <authorList>
            <person name="Goeker M."/>
        </authorList>
    </citation>
    <scope>NUCLEOTIDE SEQUENCE [LARGE SCALE GENOMIC DNA]</scope>
    <source>
        <strain evidence="1 2">DSM 19035</strain>
    </source>
</reference>
<dbReference type="EMBL" id="SNYC01000007">
    <property type="protein sequence ID" value="TDQ06995.1"/>
    <property type="molecule type" value="Genomic_DNA"/>
</dbReference>
<dbReference type="Proteomes" id="UP000295620">
    <property type="component" value="Unassembled WGS sequence"/>
</dbReference>
<evidence type="ECO:0000313" key="1">
    <source>
        <dbReference type="EMBL" id="TDQ06995.1"/>
    </source>
</evidence>
<protein>
    <submittedName>
        <fullName evidence="1">Uncharacterized protein</fullName>
    </submittedName>
</protein>
<sequence>MDRLIIESTLSDVNEIFLSKTNETGSAELSVVLGFKAANTDQILHAFSALKEVAAENEVEFMICKTRVSGIYDLEIKTDGLDEPIRIMNKSVTNEVLGAIEDAINKNEEMLLSTNVSKDDCWIRVHTAHIRECDF</sequence>
<dbReference type="RefSeq" id="WP_133577817.1">
    <property type="nucleotide sequence ID" value="NZ_SNYC01000007.1"/>
</dbReference>
<proteinExistence type="predicted"/>